<protein>
    <submittedName>
        <fullName evidence="6">Protein-disulfide isomerase</fullName>
    </submittedName>
</protein>
<dbReference type="RefSeq" id="WP_245953713.1">
    <property type="nucleotide sequence ID" value="NZ_QRDP01000004.1"/>
</dbReference>
<evidence type="ECO:0000313" key="6">
    <source>
        <dbReference type="EMBL" id="RED16222.1"/>
    </source>
</evidence>
<dbReference type="InterPro" id="IPR013766">
    <property type="entry name" value="Thioredoxin_domain"/>
</dbReference>
<dbReference type="Gene3D" id="3.40.30.10">
    <property type="entry name" value="Glutaredoxin"/>
    <property type="match status" value="1"/>
</dbReference>
<dbReference type="Proteomes" id="UP000256310">
    <property type="component" value="Unassembled WGS sequence"/>
</dbReference>
<comment type="caution">
    <text evidence="6">The sequence shown here is derived from an EMBL/GenBank/DDBJ whole genome shotgun (WGS) entry which is preliminary data.</text>
</comment>
<dbReference type="PANTHER" id="PTHR13887:SF14">
    <property type="entry name" value="DISULFIDE BOND FORMATION PROTEIN D"/>
    <property type="match status" value="1"/>
</dbReference>
<dbReference type="GO" id="GO:0016491">
    <property type="term" value="F:oxidoreductase activity"/>
    <property type="evidence" value="ECO:0007669"/>
    <property type="project" value="UniProtKB-KW"/>
</dbReference>
<dbReference type="PANTHER" id="PTHR13887">
    <property type="entry name" value="GLUTATHIONE S-TRANSFERASE KAPPA"/>
    <property type="match status" value="1"/>
</dbReference>
<keyword evidence="3" id="KW-1015">Disulfide bond</keyword>
<dbReference type="InterPro" id="IPR041205">
    <property type="entry name" value="ScsC_N"/>
</dbReference>
<dbReference type="SUPFAM" id="SSF52833">
    <property type="entry name" value="Thioredoxin-like"/>
    <property type="match status" value="1"/>
</dbReference>
<reference evidence="6 7" key="1">
    <citation type="submission" date="2018-07" db="EMBL/GenBank/DDBJ databases">
        <title>Genomic Encyclopedia of Type Strains, Phase IV (KMG-IV): sequencing the most valuable type-strain genomes for metagenomic binning, comparative biology and taxonomic classification.</title>
        <authorList>
            <person name="Goeker M."/>
        </authorList>
    </citation>
    <scope>NUCLEOTIDE SEQUENCE [LARGE SCALE GENOMIC DNA]</scope>
    <source>
        <strain evidence="6 7">DSM 26725</strain>
    </source>
</reference>
<organism evidence="6 7">
    <name type="scientific">Parasphingopyxis lamellibrachiae</name>
    <dbReference type="NCBI Taxonomy" id="680125"/>
    <lineage>
        <taxon>Bacteria</taxon>
        <taxon>Pseudomonadati</taxon>
        <taxon>Pseudomonadota</taxon>
        <taxon>Alphaproteobacteria</taxon>
        <taxon>Sphingomonadales</taxon>
        <taxon>Sphingomonadaceae</taxon>
        <taxon>Parasphingopyxis</taxon>
    </lineage>
</organism>
<evidence type="ECO:0000256" key="1">
    <source>
        <dbReference type="ARBA" id="ARBA00022729"/>
    </source>
</evidence>
<evidence type="ECO:0000256" key="2">
    <source>
        <dbReference type="ARBA" id="ARBA00023002"/>
    </source>
</evidence>
<dbReference type="GO" id="GO:0016853">
    <property type="term" value="F:isomerase activity"/>
    <property type="evidence" value="ECO:0007669"/>
    <property type="project" value="UniProtKB-KW"/>
</dbReference>
<dbReference type="AlphaFoldDB" id="A0A3D9FF84"/>
<evidence type="ECO:0000256" key="4">
    <source>
        <dbReference type="ARBA" id="ARBA00023284"/>
    </source>
</evidence>
<keyword evidence="1" id="KW-0732">Signal</keyword>
<sequence>MTVNRWMLSGAVALIAAVAAFFLLRADGSQSVEGQTAVDLPAGLERADLEIVIREYILANPEIIPEAMERLQERRMVQMISTVRDGLETPFEGAWAGSANADVTIVEFFDYACGFCRTSLPDIERLLAEDDNLRVVYRELPILSEESVEAARVSLSAARQRQYNDFHHALFAAGRPGDATIAEAQRSAGLSPARVRSDIADPAIEAEIRNNRELAGRLELTGTPAFVVGDRILSGAVGYERLKEAVEEARRRG</sequence>
<dbReference type="CDD" id="cd03023">
    <property type="entry name" value="DsbA_Com1_like"/>
    <property type="match status" value="1"/>
</dbReference>
<evidence type="ECO:0000256" key="3">
    <source>
        <dbReference type="ARBA" id="ARBA00023157"/>
    </source>
</evidence>
<accession>A0A3D9FF84</accession>
<proteinExistence type="predicted"/>
<keyword evidence="7" id="KW-1185">Reference proteome</keyword>
<evidence type="ECO:0000313" key="7">
    <source>
        <dbReference type="Proteomes" id="UP000256310"/>
    </source>
</evidence>
<feature type="domain" description="Thioredoxin" evidence="5">
    <location>
        <begin position="31"/>
        <end position="251"/>
    </location>
</feature>
<dbReference type="PROSITE" id="PS51352">
    <property type="entry name" value="THIOREDOXIN_2"/>
    <property type="match status" value="1"/>
</dbReference>
<keyword evidence="4" id="KW-0676">Redox-active center</keyword>
<evidence type="ECO:0000259" key="5">
    <source>
        <dbReference type="PROSITE" id="PS51352"/>
    </source>
</evidence>
<keyword evidence="6" id="KW-0413">Isomerase</keyword>
<name>A0A3D9FF84_9SPHN</name>
<keyword evidence="2" id="KW-0560">Oxidoreductase</keyword>
<dbReference type="InterPro" id="IPR036249">
    <property type="entry name" value="Thioredoxin-like_sf"/>
</dbReference>
<dbReference type="Pfam" id="PF01323">
    <property type="entry name" value="DSBA"/>
    <property type="match status" value="1"/>
</dbReference>
<gene>
    <name evidence="6" type="ORF">DFR46_1240</name>
</gene>
<dbReference type="Pfam" id="PF18312">
    <property type="entry name" value="ScsC_N"/>
    <property type="match status" value="1"/>
</dbReference>
<dbReference type="EMBL" id="QRDP01000004">
    <property type="protein sequence ID" value="RED16222.1"/>
    <property type="molecule type" value="Genomic_DNA"/>
</dbReference>
<dbReference type="InterPro" id="IPR001853">
    <property type="entry name" value="DSBA-like_thioredoxin_dom"/>
</dbReference>